<evidence type="ECO:0000256" key="5">
    <source>
        <dbReference type="ARBA" id="ARBA00023180"/>
    </source>
</evidence>
<keyword evidence="3" id="KW-0645">Protease</keyword>
<evidence type="ECO:0000313" key="7">
    <source>
        <dbReference type="Proteomes" id="UP000585474"/>
    </source>
</evidence>
<proteinExistence type="inferred from homology"/>
<protein>
    <submittedName>
        <fullName evidence="6">Serine carboxypeptidase-like 27</fullName>
    </submittedName>
</protein>
<dbReference type="PROSITE" id="PS00560">
    <property type="entry name" value="CARBOXYPEPT_SER_HIS"/>
    <property type="match status" value="1"/>
</dbReference>
<keyword evidence="5" id="KW-0325">Glycoprotein</keyword>
<keyword evidence="2 6" id="KW-0121">Carboxypeptidase</keyword>
<evidence type="ECO:0000313" key="6">
    <source>
        <dbReference type="EMBL" id="GFY84557.1"/>
    </source>
</evidence>
<name>A0A7J0EG10_9ERIC</name>
<dbReference type="Pfam" id="PF00450">
    <property type="entry name" value="Peptidase_S10"/>
    <property type="match status" value="1"/>
</dbReference>
<keyword evidence="7" id="KW-1185">Reference proteome</keyword>
<evidence type="ECO:0000256" key="1">
    <source>
        <dbReference type="ARBA" id="ARBA00009431"/>
    </source>
</evidence>
<evidence type="ECO:0000256" key="2">
    <source>
        <dbReference type="ARBA" id="ARBA00022645"/>
    </source>
</evidence>
<comment type="similarity">
    <text evidence="1">Belongs to the peptidase S10 family.</text>
</comment>
<dbReference type="InterPro" id="IPR001563">
    <property type="entry name" value="Peptidase_S10"/>
</dbReference>
<dbReference type="EMBL" id="BJWL01000003">
    <property type="protein sequence ID" value="GFY84557.1"/>
    <property type="molecule type" value="Genomic_DNA"/>
</dbReference>
<dbReference type="InterPro" id="IPR033124">
    <property type="entry name" value="Ser_caboxypep_his_AS"/>
</dbReference>
<dbReference type="SUPFAM" id="SSF53474">
    <property type="entry name" value="alpha/beta-Hydrolases"/>
    <property type="match status" value="1"/>
</dbReference>
<dbReference type="Proteomes" id="UP000585474">
    <property type="component" value="Unassembled WGS sequence"/>
</dbReference>
<organism evidence="6 7">
    <name type="scientific">Actinidia rufa</name>
    <dbReference type="NCBI Taxonomy" id="165716"/>
    <lineage>
        <taxon>Eukaryota</taxon>
        <taxon>Viridiplantae</taxon>
        <taxon>Streptophyta</taxon>
        <taxon>Embryophyta</taxon>
        <taxon>Tracheophyta</taxon>
        <taxon>Spermatophyta</taxon>
        <taxon>Magnoliopsida</taxon>
        <taxon>eudicotyledons</taxon>
        <taxon>Gunneridae</taxon>
        <taxon>Pentapetalae</taxon>
        <taxon>asterids</taxon>
        <taxon>Ericales</taxon>
        <taxon>Actinidiaceae</taxon>
        <taxon>Actinidia</taxon>
    </lineage>
</organism>
<dbReference type="GO" id="GO:0004185">
    <property type="term" value="F:serine-type carboxypeptidase activity"/>
    <property type="evidence" value="ECO:0007669"/>
    <property type="project" value="InterPro"/>
</dbReference>
<dbReference type="AlphaFoldDB" id="A0A7J0EG10"/>
<keyword evidence="4" id="KW-0378">Hydrolase</keyword>
<dbReference type="InterPro" id="IPR029058">
    <property type="entry name" value="AB_hydrolase_fold"/>
</dbReference>
<evidence type="ECO:0000256" key="4">
    <source>
        <dbReference type="ARBA" id="ARBA00022801"/>
    </source>
</evidence>
<evidence type="ECO:0000256" key="3">
    <source>
        <dbReference type="ARBA" id="ARBA00022670"/>
    </source>
</evidence>
<comment type="caution">
    <text evidence="6">The sequence shown here is derived from an EMBL/GenBank/DDBJ whole genome shotgun (WGS) entry which is preliminary data.</text>
</comment>
<dbReference type="GO" id="GO:0006508">
    <property type="term" value="P:proteolysis"/>
    <property type="evidence" value="ECO:0007669"/>
    <property type="project" value="UniProtKB-KW"/>
</dbReference>
<gene>
    <name evidence="6" type="ORF">Acr_03g0013310</name>
</gene>
<accession>A0A7J0EG10</accession>
<dbReference type="OrthoDB" id="1002242at2759"/>
<sequence>MGTQMLFCHSLQPDIPLKALKLNTLTSWYLPGTTINKLVGGAVYKGLSRVTIRGAGHVVPLGRPQLALTSFGIS</sequence>
<dbReference type="Gene3D" id="3.40.50.11320">
    <property type="match status" value="1"/>
</dbReference>
<reference evidence="6 7" key="1">
    <citation type="submission" date="2019-07" db="EMBL/GenBank/DDBJ databases">
        <title>De Novo Assembly of kiwifruit Actinidia rufa.</title>
        <authorList>
            <person name="Sugita-Konishi S."/>
            <person name="Sato K."/>
            <person name="Mori E."/>
            <person name="Abe Y."/>
            <person name="Kisaki G."/>
            <person name="Hamano K."/>
            <person name="Suezawa K."/>
            <person name="Otani M."/>
            <person name="Fukuda T."/>
            <person name="Manabe T."/>
            <person name="Gomi K."/>
            <person name="Tabuchi M."/>
            <person name="Akimitsu K."/>
            <person name="Kataoka I."/>
        </authorList>
    </citation>
    <scope>NUCLEOTIDE SEQUENCE [LARGE SCALE GENOMIC DNA]</scope>
    <source>
        <strain evidence="7">cv. Fuchu</strain>
    </source>
</reference>